<keyword evidence="4 5" id="KW-0472">Membrane</keyword>
<name>A0A2B2M164_BACCE</name>
<organism evidence="7 8">
    <name type="scientific">Bacillus cereus</name>
    <dbReference type="NCBI Taxonomy" id="1396"/>
    <lineage>
        <taxon>Bacteria</taxon>
        <taxon>Bacillati</taxon>
        <taxon>Bacillota</taxon>
        <taxon>Bacilli</taxon>
        <taxon>Bacillales</taxon>
        <taxon>Bacillaceae</taxon>
        <taxon>Bacillus</taxon>
        <taxon>Bacillus cereus group</taxon>
    </lineage>
</organism>
<dbReference type="AlphaFoldDB" id="A0A2B2M164"/>
<dbReference type="Gene3D" id="1.10.287.950">
    <property type="entry name" value="Methyl-accepting chemotaxis protein"/>
    <property type="match status" value="1"/>
</dbReference>
<dbReference type="NCBIfam" id="TIGR03062">
    <property type="entry name" value="pip_yhgE_Cterm"/>
    <property type="match status" value="1"/>
</dbReference>
<dbReference type="Gene3D" id="3.40.1710.10">
    <property type="entry name" value="abc type-2 transporter like domain"/>
    <property type="match status" value="1"/>
</dbReference>
<keyword evidence="2 5" id="KW-0812">Transmembrane</keyword>
<feature type="transmembrane region" description="Helical" evidence="5">
    <location>
        <begin position="21"/>
        <end position="43"/>
    </location>
</feature>
<dbReference type="InterPro" id="IPR051328">
    <property type="entry name" value="T7SS_ABC-Transporter"/>
</dbReference>
<dbReference type="PANTHER" id="PTHR43077">
    <property type="entry name" value="TRANSPORT PERMEASE YVFS-RELATED"/>
    <property type="match status" value="1"/>
</dbReference>
<dbReference type="RefSeq" id="WP_098612238.1">
    <property type="nucleotide sequence ID" value="NZ_NUMH01000025.1"/>
</dbReference>
<evidence type="ECO:0000256" key="3">
    <source>
        <dbReference type="ARBA" id="ARBA00022989"/>
    </source>
</evidence>
<dbReference type="GO" id="GO:0140359">
    <property type="term" value="F:ABC-type transporter activity"/>
    <property type="evidence" value="ECO:0007669"/>
    <property type="project" value="InterPro"/>
</dbReference>
<feature type="domain" description="ABC-2 type transporter transmembrane" evidence="6">
    <location>
        <begin position="24"/>
        <end position="165"/>
    </location>
</feature>
<dbReference type="InterPro" id="IPR017500">
    <property type="entry name" value="Phage_infect_YhgE_N"/>
</dbReference>
<dbReference type="InterPro" id="IPR017501">
    <property type="entry name" value="Phage_infect_YhgE_C"/>
</dbReference>
<dbReference type="Proteomes" id="UP000224386">
    <property type="component" value="Unassembled WGS sequence"/>
</dbReference>
<dbReference type="NCBIfam" id="TIGR03061">
    <property type="entry name" value="pip_yhgE_Nterm"/>
    <property type="match status" value="1"/>
</dbReference>
<evidence type="ECO:0000256" key="1">
    <source>
        <dbReference type="ARBA" id="ARBA00004141"/>
    </source>
</evidence>
<reference evidence="7 8" key="1">
    <citation type="submission" date="2017-09" db="EMBL/GenBank/DDBJ databases">
        <title>Large-scale bioinformatics analysis of Bacillus genomes uncovers conserved roles of natural products in bacterial physiology.</title>
        <authorList>
            <consortium name="Agbiome Team Llc"/>
            <person name="Bleich R.M."/>
            <person name="Grubbs K.J."/>
            <person name="Santa Maria K.C."/>
            <person name="Allen S.E."/>
            <person name="Farag S."/>
            <person name="Shank E.A."/>
            <person name="Bowers A."/>
        </authorList>
    </citation>
    <scope>NUCLEOTIDE SEQUENCE [LARGE SCALE GENOMIC DNA]</scope>
    <source>
        <strain evidence="7 8">AFS070861</strain>
    </source>
</reference>
<feature type="transmembrane region" description="Helical" evidence="5">
    <location>
        <begin position="631"/>
        <end position="651"/>
    </location>
</feature>
<feature type="transmembrane region" description="Helical" evidence="5">
    <location>
        <begin position="577"/>
        <end position="594"/>
    </location>
</feature>
<dbReference type="GO" id="GO:0016020">
    <property type="term" value="C:membrane"/>
    <property type="evidence" value="ECO:0007669"/>
    <property type="project" value="UniProtKB-SubCell"/>
</dbReference>
<dbReference type="InterPro" id="IPR013525">
    <property type="entry name" value="ABC2_TM"/>
</dbReference>
<dbReference type="Pfam" id="PF12698">
    <property type="entry name" value="ABC2_membrane_3"/>
    <property type="match status" value="1"/>
</dbReference>
<evidence type="ECO:0000256" key="5">
    <source>
        <dbReference type="SAM" id="Phobius"/>
    </source>
</evidence>
<dbReference type="NCBIfam" id="TIGR03057">
    <property type="entry name" value="xxxLxxG_by_4"/>
    <property type="match status" value="3"/>
</dbReference>
<comment type="caution">
    <text evidence="7">The sequence shown here is derived from an EMBL/GenBank/DDBJ whole genome shotgun (WGS) entry which is preliminary data.</text>
</comment>
<proteinExistence type="predicted"/>
<sequence length="668" mass="71693">MKGIQLIFKDWKAMWHHKHGRIALIFLLIVPLIYSGFFLAGYWDPYGKLDKLPVAVVNLDKGAVMDEKTIHAGDDFVKNLKENKELAFHFVSEKNADEGLKEDKYYMVVTIPKDFSKKVSTLMDEKPEPAQLQYKVNPGKNFVAAQIGTTAVENMKTKISNSITKSYTEGVFSKFQDLAQGLSDASNGAGKLHEGTTDAKNGASQLADGIDRLSDGTSKLKEGSDKLASSQSALTGGANELSQGATSLHSGMELLAQGEKTLQSGVSELSAGTNEWVSGSEKLAEGQVKADGAANSVKQQLEDYMKNHPEVQQDPAFQKIVATSNGLAKATNTLNTSQQQLTQGAKKLADGQNKVEEGMNTFGVKLNEATAGTKKIADGTSNLADGFTKWGNGFTSLQEGVNQLASGGTELNNGAGKLTNGLVKLDDGAKELSTKLGEGAEKIADVRNDDARNTMFSEPVQLVKSTVSDVPNYGSGIAPYFLSLAFYVGGIMASNILPLGRRQNMKVSGTVHFVNKLGLVYLIGLIQALLVDVVVLGVMKLEVASVPLFVLSSVVISFTFMTFILMLVTVFGLVGKFAAVTLLVLQLATSGGTFPGELNIAVLSKVGQFLPMSHSLRGLQDVISLGDWSQLQMQILILLCYLVVAGGIAWITSHIQHRERETNAEQVS</sequence>
<feature type="transmembrane region" description="Helical" evidence="5">
    <location>
        <begin position="518"/>
        <end position="539"/>
    </location>
</feature>
<protein>
    <submittedName>
        <fullName evidence="7">Phage infection protein</fullName>
    </submittedName>
</protein>
<evidence type="ECO:0000256" key="4">
    <source>
        <dbReference type="ARBA" id="ARBA00023136"/>
    </source>
</evidence>
<evidence type="ECO:0000313" key="7">
    <source>
        <dbReference type="EMBL" id="PFQ48300.1"/>
    </source>
</evidence>
<keyword evidence="3 5" id="KW-1133">Transmembrane helix</keyword>
<evidence type="ECO:0000313" key="8">
    <source>
        <dbReference type="Proteomes" id="UP000224386"/>
    </source>
</evidence>
<evidence type="ECO:0000256" key="2">
    <source>
        <dbReference type="ARBA" id="ARBA00022692"/>
    </source>
</evidence>
<accession>A0A2B2M164</accession>
<dbReference type="InterPro" id="IPR023908">
    <property type="entry name" value="xxxLxxG_rpt"/>
</dbReference>
<gene>
    <name evidence="7" type="ORF">COK05_08480</name>
</gene>
<dbReference type="PANTHER" id="PTHR43077:SF5">
    <property type="entry name" value="PHAGE INFECTION PROTEIN"/>
    <property type="match status" value="1"/>
</dbReference>
<dbReference type="EMBL" id="NVAP01000018">
    <property type="protein sequence ID" value="PFQ48300.1"/>
    <property type="molecule type" value="Genomic_DNA"/>
</dbReference>
<evidence type="ECO:0000259" key="6">
    <source>
        <dbReference type="Pfam" id="PF12698"/>
    </source>
</evidence>
<feature type="transmembrane region" description="Helical" evidence="5">
    <location>
        <begin position="477"/>
        <end position="497"/>
    </location>
</feature>
<comment type="subcellular location">
    <subcellularLocation>
        <location evidence="1">Membrane</location>
        <topology evidence="1">Multi-pass membrane protein</topology>
    </subcellularLocation>
</comment>
<feature type="transmembrane region" description="Helical" evidence="5">
    <location>
        <begin position="545"/>
        <end position="570"/>
    </location>
</feature>